<dbReference type="PANTHER" id="PTHR43047:SF64">
    <property type="entry name" value="HISTIDINE KINASE CONTAINING CHEY-HOMOLOGOUS RECEIVER DOMAIN AND PAS DOMAIN-RELATED"/>
    <property type="match status" value="1"/>
</dbReference>
<evidence type="ECO:0000313" key="17">
    <source>
        <dbReference type="Proteomes" id="UP001231370"/>
    </source>
</evidence>
<dbReference type="InterPro" id="IPR029016">
    <property type="entry name" value="GAF-like_dom_sf"/>
</dbReference>
<dbReference type="Pfam" id="PF08447">
    <property type="entry name" value="PAS_3"/>
    <property type="match status" value="1"/>
</dbReference>
<dbReference type="Gene3D" id="3.30.450.20">
    <property type="entry name" value="PAS domain"/>
    <property type="match status" value="3"/>
</dbReference>
<evidence type="ECO:0000256" key="10">
    <source>
        <dbReference type="SAM" id="Phobius"/>
    </source>
</evidence>
<dbReference type="SMART" id="SM00388">
    <property type="entry name" value="HisKA"/>
    <property type="match status" value="1"/>
</dbReference>
<dbReference type="CDD" id="cd00130">
    <property type="entry name" value="PAS"/>
    <property type="match status" value="3"/>
</dbReference>
<dbReference type="InterPro" id="IPR011006">
    <property type="entry name" value="CheY-like_superfamily"/>
</dbReference>
<dbReference type="SMART" id="SM00091">
    <property type="entry name" value="PAS"/>
    <property type="match status" value="3"/>
</dbReference>
<dbReference type="InterPro" id="IPR036097">
    <property type="entry name" value="HisK_dim/P_sf"/>
</dbReference>
<feature type="domain" description="PAC" evidence="15">
    <location>
        <begin position="411"/>
        <end position="463"/>
    </location>
</feature>
<dbReference type="PROSITE" id="PS50112">
    <property type="entry name" value="PAS"/>
    <property type="match status" value="2"/>
</dbReference>
<keyword evidence="6" id="KW-0418">Kinase</keyword>
<dbReference type="CDD" id="cd17546">
    <property type="entry name" value="REC_hyHK_CKI1_RcsC-like"/>
    <property type="match status" value="1"/>
</dbReference>
<dbReference type="InterPro" id="IPR001610">
    <property type="entry name" value="PAC"/>
</dbReference>
<feature type="modified residue" description="4-aspartylphosphate" evidence="8">
    <location>
        <position position="984"/>
    </location>
</feature>
<dbReference type="Gene3D" id="3.30.565.10">
    <property type="entry name" value="Histidine kinase-like ATPase, C-terminal domain"/>
    <property type="match status" value="1"/>
</dbReference>
<evidence type="ECO:0000256" key="2">
    <source>
        <dbReference type="ARBA" id="ARBA00006402"/>
    </source>
</evidence>
<dbReference type="SMART" id="SM00086">
    <property type="entry name" value="PAC"/>
    <property type="match status" value="2"/>
</dbReference>
<dbReference type="Proteomes" id="UP001231370">
    <property type="component" value="Unassembled WGS sequence"/>
</dbReference>
<dbReference type="PROSITE" id="PS50046">
    <property type="entry name" value="PHYTOCHROME_2"/>
    <property type="match status" value="1"/>
</dbReference>
<feature type="transmembrane region" description="Helical" evidence="10">
    <location>
        <begin position="73"/>
        <end position="96"/>
    </location>
</feature>
<evidence type="ECO:0000256" key="7">
    <source>
        <dbReference type="ARBA" id="ARBA00023012"/>
    </source>
</evidence>
<keyword evidence="5" id="KW-0808">Transferase</keyword>
<evidence type="ECO:0000256" key="9">
    <source>
        <dbReference type="SAM" id="Coils"/>
    </source>
</evidence>
<dbReference type="RefSeq" id="WP_283764167.1">
    <property type="nucleotide sequence ID" value="NZ_JAQPOK010000143.1"/>
</dbReference>
<dbReference type="SUPFAM" id="SSF55781">
    <property type="entry name" value="GAF domain-like"/>
    <property type="match status" value="1"/>
</dbReference>
<protein>
    <recommendedName>
        <fullName evidence="3">histidine kinase</fullName>
        <ecNumber evidence="3">2.7.13.3</ecNumber>
    </recommendedName>
</protein>
<dbReference type="PANTHER" id="PTHR43047">
    <property type="entry name" value="TWO-COMPONENT HISTIDINE PROTEIN KINASE"/>
    <property type="match status" value="1"/>
</dbReference>
<dbReference type="InterPro" id="IPR003018">
    <property type="entry name" value="GAF"/>
</dbReference>
<evidence type="ECO:0000256" key="3">
    <source>
        <dbReference type="ARBA" id="ARBA00012438"/>
    </source>
</evidence>
<dbReference type="InterPro" id="IPR001789">
    <property type="entry name" value="Sig_transdc_resp-reg_receiver"/>
</dbReference>
<accession>A0ABT7BNX9</accession>
<dbReference type="Pfam" id="PF01590">
    <property type="entry name" value="GAF"/>
    <property type="match status" value="1"/>
</dbReference>
<dbReference type="InterPro" id="IPR003661">
    <property type="entry name" value="HisK_dim/P_dom"/>
</dbReference>
<dbReference type="InterPro" id="IPR036890">
    <property type="entry name" value="HATPase_C_sf"/>
</dbReference>
<feature type="domain" description="Histidine kinase" evidence="12">
    <location>
        <begin position="693"/>
        <end position="909"/>
    </location>
</feature>
<dbReference type="EC" id="2.7.13.3" evidence="3"/>
<evidence type="ECO:0000256" key="5">
    <source>
        <dbReference type="ARBA" id="ARBA00022679"/>
    </source>
</evidence>
<dbReference type="PRINTS" id="PR00344">
    <property type="entry name" value="BCTRLSENSOR"/>
</dbReference>
<dbReference type="InterPro" id="IPR013656">
    <property type="entry name" value="PAS_4"/>
</dbReference>
<proteinExistence type="inferred from homology"/>
<keyword evidence="7" id="KW-0902">Two-component regulatory system</keyword>
<dbReference type="Pfam" id="PF08448">
    <property type="entry name" value="PAS_4"/>
    <property type="match status" value="1"/>
</dbReference>
<dbReference type="InterPro" id="IPR004358">
    <property type="entry name" value="Sig_transdc_His_kin-like_C"/>
</dbReference>
<dbReference type="Gene3D" id="3.30.450.40">
    <property type="match status" value="1"/>
</dbReference>
<comment type="similarity">
    <text evidence="2">In the N-terminal section; belongs to the phytochrome family.</text>
</comment>
<dbReference type="PROSITE" id="PS50113">
    <property type="entry name" value="PAC"/>
    <property type="match status" value="1"/>
</dbReference>
<dbReference type="Pfam" id="PF00072">
    <property type="entry name" value="Response_reg"/>
    <property type="match status" value="1"/>
</dbReference>
<dbReference type="CDD" id="cd00082">
    <property type="entry name" value="HisKA"/>
    <property type="match status" value="1"/>
</dbReference>
<evidence type="ECO:0000256" key="4">
    <source>
        <dbReference type="ARBA" id="ARBA00022553"/>
    </source>
</evidence>
<dbReference type="InterPro" id="IPR000700">
    <property type="entry name" value="PAS-assoc_C"/>
</dbReference>
<dbReference type="SUPFAM" id="SSF55785">
    <property type="entry name" value="PYP-like sensor domain (PAS domain)"/>
    <property type="match status" value="3"/>
</dbReference>
<keyword evidence="10" id="KW-0812">Transmembrane</keyword>
<evidence type="ECO:0000313" key="16">
    <source>
        <dbReference type="EMBL" id="MDJ1180866.1"/>
    </source>
</evidence>
<dbReference type="SMART" id="SM00448">
    <property type="entry name" value="REC"/>
    <property type="match status" value="1"/>
</dbReference>
<sequence>MKWGKQPLALDKRQEAKGNSGRDLRLEGLRTILAGLVLILTIGVAVPGLAVRPSSLGSSDRVKSAHPSRGKKLVSPTWIAGIGAICANLLIGYGYVRRQQQKLRAQEELLKLTVGHSPGAIAIFDRQMRYLYVSEQWLKLYNLQEKNIIGKCHYDIFPDIPQRWKDIHQQCLAGQVKQCEEDPFYGADGSLDWVTWQIYPWYTPTQAIGGIILFTQVLTGYKNTTEQLRQVEARWQTLVNSTSDGIMIVNPQGKILFANPAVARIMHKPLSELTDYPFGLPMVVNHTAEIEITHGGEVLGVSEISIAPVQWDGMEALVVSLRDISERRQAQLSLWEREERLQAIFDQAAVGIALSVPSGELVQVNQRFCELLGYTEAELLSMTFRQITHVEDLKIEESYLEDLLSGLCQTYSLEKRYLRKDGQAQWVYLAVSVVRDLTGEPTQLIGVVSNINERKQMEVALQQATQEREKEIKRQLQQQAETERAVDMVVDKTRAFLDVDTIFTTVTYEARHLLKCDRVLVYRFNSDWSGQFVAESLGPNQRSLVKISHSYQELTEQLSECFFKFHSSPESLPESYVANDIFLLGFPSGYLRFFQRHQIRSYLIAPILQGDTLWGLLAAYQTAAPRMWKPWEIKAMVRLGKQLGIALKQAQSVQEIEYKSQQIIQALKAKAQMKQAKDAADAANQAKSEFLANMSHELRTPLNAILGFTQLLSRSPVESGQQESLNIINHSAHHLLSLINDILDLSKIESGELFVNFSDFDLHQMLAKTQDMFSLKAYKKGLNFQIIWEKDVPQWIKGDEGRLRQILINLLSNSIKFTSQGKVILKVSKQNNNRLYFEVEDTGPGIPVEEQQRIFEPFVQASLGRQSGEGTGLGLSITQKFVQLMGGKINFTCPTAGGSCFWFYIPFEEADPMQVPQSNGPLPVIGLAPGQPTYRILVAEDVWENRQLLVKVLSSVGFEVREASNGQEAIEVWESWQPHLIWMDMQMPVMDGYAATELIRQSLRGQATTIIGLTGHALTEATEPTCDRSCECDDWMMKPFQESEIFETMAKYLGVRYIYGTVEGLNPTVDAHPTLPHTLVEETNLEGLSENWVIQLYHCAAGADAEGIYQLLEQLPADRGTLKQAIASLVDQFCFDRIMKIAQCNFNHE</sequence>
<feature type="domain" description="Response regulatory" evidence="13">
    <location>
        <begin position="935"/>
        <end position="1053"/>
    </location>
</feature>
<evidence type="ECO:0000256" key="1">
    <source>
        <dbReference type="ARBA" id="ARBA00000085"/>
    </source>
</evidence>
<dbReference type="PROSITE" id="PS50109">
    <property type="entry name" value="HIS_KIN"/>
    <property type="match status" value="1"/>
</dbReference>
<dbReference type="InterPro" id="IPR000014">
    <property type="entry name" value="PAS"/>
</dbReference>
<dbReference type="SUPFAM" id="SSF47384">
    <property type="entry name" value="Homodimeric domain of signal transducing histidine kinase"/>
    <property type="match status" value="1"/>
</dbReference>
<gene>
    <name evidence="16" type="ORF">PJF56_18555</name>
</gene>
<keyword evidence="10" id="KW-1133">Transmembrane helix</keyword>
<keyword evidence="10" id="KW-0472">Membrane</keyword>
<dbReference type="PROSITE" id="PS50110">
    <property type="entry name" value="RESPONSE_REGULATORY"/>
    <property type="match status" value="1"/>
</dbReference>
<reference evidence="16 17" key="1">
    <citation type="submission" date="2023-01" db="EMBL/GenBank/DDBJ databases">
        <title>Novel diversity within Roseofilum (Cyanobacteria; Desertifilaceae) from marine benthic mats with descriptions of four novel species.</title>
        <authorList>
            <person name="Wang Y."/>
            <person name="Berthold D.E."/>
            <person name="Hu J."/>
            <person name="Lefler F.W."/>
            <person name="Laughinghouse H.D. IV."/>
        </authorList>
    </citation>
    <scope>NUCLEOTIDE SEQUENCE [LARGE SCALE GENOMIC DNA]</scope>
    <source>
        <strain evidence="16 17">BLCC-M91</strain>
    </source>
</reference>
<keyword evidence="17" id="KW-1185">Reference proteome</keyword>
<evidence type="ECO:0000259" key="14">
    <source>
        <dbReference type="PROSITE" id="PS50112"/>
    </source>
</evidence>
<dbReference type="Gene3D" id="1.10.287.130">
    <property type="match status" value="1"/>
</dbReference>
<dbReference type="CDD" id="cd16922">
    <property type="entry name" value="HATPase_EvgS-ArcB-TorS-like"/>
    <property type="match status" value="1"/>
</dbReference>
<feature type="coiled-coil region" evidence="9">
    <location>
        <begin position="666"/>
        <end position="693"/>
    </location>
</feature>
<comment type="catalytic activity">
    <reaction evidence="1">
        <text>ATP + protein L-histidine = ADP + protein N-phospho-L-histidine.</text>
        <dbReference type="EC" id="2.7.13.3"/>
    </reaction>
</comment>
<dbReference type="SUPFAM" id="SSF55874">
    <property type="entry name" value="ATPase domain of HSP90 chaperone/DNA topoisomerase II/histidine kinase"/>
    <property type="match status" value="1"/>
</dbReference>
<dbReference type="Pfam" id="PF02518">
    <property type="entry name" value="HATPase_c"/>
    <property type="match status" value="1"/>
</dbReference>
<evidence type="ECO:0000259" key="15">
    <source>
        <dbReference type="PROSITE" id="PS50113"/>
    </source>
</evidence>
<evidence type="ECO:0000256" key="8">
    <source>
        <dbReference type="PROSITE-ProRule" id="PRU00169"/>
    </source>
</evidence>
<evidence type="ECO:0000259" key="12">
    <source>
        <dbReference type="PROSITE" id="PS50109"/>
    </source>
</evidence>
<dbReference type="Gene3D" id="3.40.50.2300">
    <property type="match status" value="1"/>
</dbReference>
<keyword evidence="9" id="KW-0175">Coiled coil</keyword>
<dbReference type="EMBL" id="JAQPOK010000143">
    <property type="protein sequence ID" value="MDJ1180866.1"/>
    <property type="molecule type" value="Genomic_DNA"/>
</dbReference>
<feature type="coiled-coil region" evidence="9">
    <location>
        <begin position="454"/>
        <end position="481"/>
    </location>
</feature>
<evidence type="ECO:0000259" key="13">
    <source>
        <dbReference type="PROSITE" id="PS50110"/>
    </source>
</evidence>
<name>A0ABT7BNX9_9CYAN</name>
<keyword evidence="4 8" id="KW-0597">Phosphoprotein</keyword>
<dbReference type="SMART" id="SM00387">
    <property type="entry name" value="HATPase_c"/>
    <property type="match status" value="1"/>
</dbReference>
<feature type="domain" description="PAS" evidence="14">
    <location>
        <begin position="231"/>
        <end position="273"/>
    </location>
</feature>
<dbReference type="InterPro" id="IPR003594">
    <property type="entry name" value="HATPase_dom"/>
</dbReference>
<dbReference type="SMART" id="SM00065">
    <property type="entry name" value="GAF"/>
    <property type="match status" value="1"/>
</dbReference>
<feature type="domain" description="Phytochrome chromophore attachment site" evidence="11">
    <location>
        <begin position="498"/>
        <end position="642"/>
    </location>
</feature>
<dbReference type="NCBIfam" id="TIGR00229">
    <property type="entry name" value="sensory_box"/>
    <property type="match status" value="2"/>
</dbReference>
<dbReference type="InterPro" id="IPR005467">
    <property type="entry name" value="His_kinase_dom"/>
</dbReference>
<dbReference type="InterPro" id="IPR035965">
    <property type="entry name" value="PAS-like_dom_sf"/>
</dbReference>
<evidence type="ECO:0000259" key="11">
    <source>
        <dbReference type="PROSITE" id="PS50046"/>
    </source>
</evidence>
<dbReference type="Pfam" id="PF00512">
    <property type="entry name" value="HisKA"/>
    <property type="match status" value="1"/>
</dbReference>
<comment type="caution">
    <text evidence="16">The sequence shown here is derived from an EMBL/GenBank/DDBJ whole genome shotgun (WGS) entry which is preliminary data.</text>
</comment>
<organism evidence="16 17">
    <name type="scientific">Roseofilum halophilum BLCC-M91</name>
    <dbReference type="NCBI Taxonomy" id="3022259"/>
    <lineage>
        <taxon>Bacteria</taxon>
        <taxon>Bacillati</taxon>
        <taxon>Cyanobacteriota</taxon>
        <taxon>Cyanophyceae</taxon>
        <taxon>Desertifilales</taxon>
        <taxon>Desertifilaceae</taxon>
        <taxon>Roseofilum</taxon>
        <taxon>Roseofilum halophilum</taxon>
    </lineage>
</organism>
<dbReference type="Pfam" id="PF13188">
    <property type="entry name" value="PAS_8"/>
    <property type="match status" value="1"/>
</dbReference>
<feature type="transmembrane region" description="Helical" evidence="10">
    <location>
        <begin position="32"/>
        <end position="52"/>
    </location>
</feature>
<evidence type="ECO:0000256" key="6">
    <source>
        <dbReference type="ARBA" id="ARBA00022777"/>
    </source>
</evidence>
<dbReference type="InterPro" id="IPR016132">
    <property type="entry name" value="Phyto_chromo_attachment"/>
</dbReference>
<dbReference type="InterPro" id="IPR013655">
    <property type="entry name" value="PAS_fold_3"/>
</dbReference>
<dbReference type="SUPFAM" id="SSF52172">
    <property type="entry name" value="CheY-like"/>
    <property type="match status" value="1"/>
</dbReference>
<feature type="domain" description="PAS" evidence="14">
    <location>
        <begin position="337"/>
        <end position="407"/>
    </location>
</feature>